<proteinExistence type="predicted"/>
<gene>
    <name evidence="2" type="ORF">EDWATA_01645</name>
</gene>
<evidence type="ECO:0000313" key="3">
    <source>
        <dbReference type="Proteomes" id="UP000003692"/>
    </source>
</evidence>
<accession>D4F4H4</accession>
<name>D4F4H4_EDWTA</name>
<organism evidence="2 3">
    <name type="scientific">Edwardsiella tarda ATCC 23685</name>
    <dbReference type="NCBI Taxonomy" id="500638"/>
    <lineage>
        <taxon>Bacteria</taxon>
        <taxon>Pseudomonadati</taxon>
        <taxon>Pseudomonadota</taxon>
        <taxon>Gammaproteobacteria</taxon>
        <taxon>Enterobacterales</taxon>
        <taxon>Hafniaceae</taxon>
        <taxon>Edwardsiella</taxon>
    </lineage>
</organism>
<feature type="region of interest" description="Disordered" evidence="1">
    <location>
        <begin position="1"/>
        <end position="41"/>
    </location>
</feature>
<sequence length="41" mass="4440">MGEMAGKVVGGVNRRRQASDEGKVTQWPRACPRGWGAGARR</sequence>
<evidence type="ECO:0000256" key="1">
    <source>
        <dbReference type="SAM" id="MobiDB-lite"/>
    </source>
</evidence>
<dbReference type="HOGENOM" id="CLU_3269265_0_0_6"/>
<reference evidence="2 3" key="1">
    <citation type="submission" date="2010-02" db="EMBL/GenBank/DDBJ databases">
        <authorList>
            <person name="Weinstock G."/>
            <person name="Sodergren E."/>
            <person name="Clifton S."/>
            <person name="Fulton L."/>
            <person name="Fulton B."/>
            <person name="Courtney L."/>
            <person name="Fronick C."/>
            <person name="Harrison M."/>
            <person name="Strong C."/>
            <person name="Farmer C."/>
            <person name="Delahaunty K."/>
            <person name="Markovic C."/>
            <person name="Hall O."/>
            <person name="Minx P."/>
            <person name="Tomlinson C."/>
            <person name="Mitreva M."/>
            <person name="Nelson J."/>
            <person name="Hou S."/>
            <person name="Wollam A."/>
            <person name="Pepin K.H."/>
            <person name="Johnson M."/>
            <person name="Bhonagiri V."/>
            <person name="Zhang X."/>
            <person name="Suruliraj S."/>
            <person name="Warren W."/>
            <person name="Chinwalla A."/>
            <person name="Mardis E.R."/>
            <person name="Wilson R.K."/>
        </authorList>
    </citation>
    <scope>NUCLEOTIDE SEQUENCE [LARGE SCALE GENOMIC DNA]</scope>
    <source>
        <strain evidence="2 3">ATCC 23685</strain>
    </source>
</reference>
<comment type="caution">
    <text evidence="2">The sequence shown here is derived from an EMBL/GenBank/DDBJ whole genome shotgun (WGS) entry which is preliminary data.</text>
</comment>
<dbReference type="EMBL" id="ADGK01000098">
    <property type="protein sequence ID" value="EFE23338.1"/>
    <property type="molecule type" value="Genomic_DNA"/>
</dbReference>
<dbReference type="Proteomes" id="UP000003692">
    <property type="component" value="Unassembled WGS sequence"/>
</dbReference>
<protein>
    <submittedName>
        <fullName evidence="2">Uncharacterized protein</fullName>
    </submittedName>
</protein>
<evidence type="ECO:0000313" key="2">
    <source>
        <dbReference type="EMBL" id="EFE23338.1"/>
    </source>
</evidence>
<dbReference type="AlphaFoldDB" id="D4F4H4"/>